<name>A0A6J6WMK5_9ZZZZ</name>
<dbReference type="EMBL" id="CAEZZU010000182">
    <property type="protein sequence ID" value="CAB4786471.1"/>
    <property type="molecule type" value="Genomic_DNA"/>
</dbReference>
<organism evidence="2">
    <name type="scientific">freshwater metagenome</name>
    <dbReference type="NCBI Taxonomy" id="449393"/>
    <lineage>
        <taxon>unclassified sequences</taxon>
        <taxon>metagenomes</taxon>
        <taxon>ecological metagenomes</taxon>
    </lineage>
</organism>
<sequence>MVVVGGTVVVVVVVVVEEVVVVGCEVTVIVAARSLFSGKLSLI</sequence>
<keyword evidence="1" id="KW-1133">Transmembrane helix</keyword>
<keyword evidence="1" id="KW-0472">Membrane</keyword>
<keyword evidence="1" id="KW-0812">Transmembrane</keyword>
<gene>
    <name evidence="2" type="ORF">UFOPK2925_01148</name>
</gene>
<dbReference type="AlphaFoldDB" id="A0A6J6WMK5"/>
<evidence type="ECO:0000313" key="2">
    <source>
        <dbReference type="EMBL" id="CAB4786471.1"/>
    </source>
</evidence>
<feature type="transmembrane region" description="Helical" evidence="1">
    <location>
        <begin position="6"/>
        <end position="32"/>
    </location>
</feature>
<accession>A0A6J6WMK5</accession>
<protein>
    <submittedName>
        <fullName evidence="2">Unannotated protein</fullName>
    </submittedName>
</protein>
<evidence type="ECO:0000256" key="1">
    <source>
        <dbReference type="SAM" id="Phobius"/>
    </source>
</evidence>
<proteinExistence type="predicted"/>
<reference evidence="2" key="1">
    <citation type="submission" date="2020-05" db="EMBL/GenBank/DDBJ databases">
        <authorList>
            <person name="Chiriac C."/>
            <person name="Salcher M."/>
            <person name="Ghai R."/>
            <person name="Kavagutti S V."/>
        </authorList>
    </citation>
    <scope>NUCLEOTIDE SEQUENCE</scope>
</reference>